<dbReference type="InterPro" id="IPR028081">
    <property type="entry name" value="Leu-bd"/>
</dbReference>
<dbReference type="InterPro" id="IPR028082">
    <property type="entry name" value="Peripla_BP_I"/>
</dbReference>
<dbReference type="AlphaFoldDB" id="A0A1T5A1S3"/>
<dbReference type="Gene3D" id="3.40.50.2300">
    <property type="match status" value="2"/>
</dbReference>
<gene>
    <name evidence="4" type="ORF">SAMN05661099_0199</name>
</gene>
<evidence type="ECO:0000256" key="2">
    <source>
        <dbReference type="ARBA" id="ARBA00022729"/>
    </source>
</evidence>
<proteinExistence type="inferred from homology"/>
<evidence type="ECO:0000313" key="5">
    <source>
        <dbReference type="Proteomes" id="UP000189981"/>
    </source>
</evidence>
<sequence length="414" mass="46770">MILVPNPLQLSNGNKYILILFLIVFISACSKRVVPVRPDGVKVPPVDQKNEEVRPVKKDIDHSVVLLLPFELNTINLKTAGAKELGKADLAVDFYQGFRLALDSLSKNGHNYKLQVFDTQDQEARVVNLARAASVNENDIVIGPVFPDALSTFSEFFEKNPAKLIVSPLAASLPSQFKNSNLVTVNNSVDQHGWKIADYIVRNYKPETVNIVLVNTKKNDDEKFSAPLRKYISELSKGKFKIVERPNAIGLQTYLSSTKSNVVILSSSDRAFLLPTIDKLYKLTTENYKIELVGHPNWTKASFLEGTKMQALKTKLTSSYFVDYKAGNVKNFIARYRDEFGFEPSEFSFKGFDVGYYFGGLLEKYGKDYAQHVGKELYYGLHNNFRFSKDPLTGYSNSELMLLTYRALELQPIR</sequence>
<comment type="similarity">
    <text evidence="1">Belongs to the leucine-binding protein family.</text>
</comment>
<dbReference type="CDD" id="cd06268">
    <property type="entry name" value="PBP1_ABC_transporter_LIVBP-like"/>
    <property type="match status" value="1"/>
</dbReference>
<feature type="domain" description="Leucine-binding protein" evidence="3">
    <location>
        <begin position="91"/>
        <end position="377"/>
    </location>
</feature>
<organism evidence="4 5">
    <name type="scientific">Daejeonella lutea</name>
    <dbReference type="NCBI Taxonomy" id="572036"/>
    <lineage>
        <taxon>Bacteria</taxon>
        <taxon>Pseudomonadati</taxon>
        <taxon>Bacteroidota</taxon>
        <taxon>Sphingobacteriia</taxon>
        <taxon>Sphingobacteriales</taxon>
        <taxon>Sphingobacteriaceae</taxon>
        <taxon>Daejeonella</taxon>
    </lineage>
</organism>
<dbReference type="Pfam" id="PF13458">
    <property type="entry name" value="Peripla_BP_6"/>
    <property type="match status" value="1"/>
</dbReference>
<dbReference type="SUPFAM" id="SSF53822">
    <property type="entry name" value="Periplasmic binding protein-like I"/>
    <property type="match status" value="1"/>
</dbReference>
<evidence type="ECO:0000259" key="3">
    <source>
        <dbReference type="Pfam" id="PF13458"/>
    </source>
</evidence>
<evidence type="ECO:0000313" key="4">
    <source>
        <dbReference type="EMBL" id="SKB28805.1"/>
    </source>
</evidence>
<keyword evidence="2" id="KW-0732">Signal</keyword>
<protein>
    <submittedName>
        <fullName evidence="4">ABC-type branched-chain amino acid transport system, substrate-binding protein</fullName>
    </submittedName>
</protein>
<dbReference type="RefSeq" id="WP_079700705.1">
    <property type="nucleotide sequence ID" value="NZ_FUYR01000001.1"/>
</dbReference>
<dbReference type="STRING" id="572036.SAMN05661099_0199"/>
<dbReference type="EMBL" id="FUYR01000001">
    <property type="protein sequence ID" value="SKB28805.1"/>
    <property type="molecule type" value="Genomic_DNA"/>
</dbReference>
<reference evidence="5" key="1">
    <citation type="submission" date="2017-02" db="EMBL/GenBank/DDBJ databases">
        <authorList>
            <person name="Varghese N."/>
            <person name="Submissions S."/>
        </authorList>
    </citation>
    <scope>NUCLEOTIDE SEQUENCE [LARGE SCALE GENOMIC DNA]</scope>
    <source>
        <strain evidence="5">DSM 22385</strain>
    </source>
</reference>
<name>A0A1T5A1S3_9SPHI</name>
<dbReference type="OrthoDB" id="2149800at2"/>
<dbReference type="Proteomes" id="UP000189981">
    <property type="component" value="Unassembled WGS sequence"/>
</dbReference>
<keyword evidence="5" id="KW-1185">Reference proteome</keyword>
<evidence type="ECO:0000256" key="1">
    <source>
        <dbReference type="ARBA" id="ARBA00010062"/>
    </source>
</evidence>
<accession>A0A1T5A1S3</accession>